<dbReference type="GO" id="GO:0006355">
    <property type="term" value="P:regulation of DNA-templated transcription"/>
    <property type="evidence" value="ECO:0007669"/>
    <property type="project" value="InterPro"/>
</dbReference>
<organism evidence="3 4">
    <name type="scientific">Galemys pyrenaicus</name>
    <name type="common">Iberian desman</name>
    <name type="synonym">Pyrenean desman</name>
    <dbReference type="NCBI Taxonomy" id="202257"/>
    <lineage>
        <taxon>Eukaryota</taxon>
        <taxon>Metazoa</taxon>
        <taxon>Chordata</taxon>
        <taxon>Craniata</taxon>
        <taxon>Vertebrata</taxon>
        <taxon>Euteleostomi</taxon>
        <taxon>Mammalia</taxon>
        <taxon>Eutheria</taxon>
        <taxon>Laurasiatheria</taxon>
        <taxon>Eulipotyphla</taxon>
        <taxon>Talpidae</taxon>
        <taxon>Galemys</taxon>
    </lineage>
</organism>
<dbReference type="InterPro" id="IPR001909">
    <property type="entry name" value="KRAB"/>
</dbReference>
<dbReference type="InterPro" id="IPR050169">
    <property type="entry name" value="Krueppel_C2H2_ZnF"/>
</dbReference>
<name>A0A8J6BL79_GALPY</name>
<dbReference type="SUPFAM" id="SSF109640">
    <property type="entry name" value="KRAB domain (Kruppel-associated box)"/>
    <property type="match status" value="1"/>
</dbReference>
<dbReference type="Gene3D" id="6.10.140.140">
    <property type="match status" value="1"/>
</dbReference>
<gene>
    <name evidence="3" type="ORF">J0S82_020020</name>
</gene>
<dbReference type="EMBL" id="JAGFMF010011404">
    <property type="protein sequence ID" value="KAG8523669.1"/>
    <property type="molecule type" value="Genomic_DNA"/>
</dbReference>
<keyword evidence="4" id="KW-1185">Reference proteome</keyword>
<dbReference type="AlphaFoldDB" id="A0A8J6BL79"/>
<feature type="domain" description="KRAB-related" evidence="2">
    <location>
        <begin position="144"/>
        <end position="208"/>
    </location>
</feature>
<feature type="domain" description="KRAB" evidence="1">
    <location>
        <begin position="147"/>
        <end position="218"/>
    </location>
</feature>
<dbReference type="PANTHER" id="PTHR23232">
    <property type="entry name" value="KRAB DOMAIN C2H2 ZINC FINGER"/>
    <property type="match status" value="1"/>
</dbReference>
<evidence type="ECO:0000259" key="2">
    <source>
        <dbReference type="PROSITE" id="PS50806"/>
    </source>
</evidence>
<dbReference type="Proteomes" id="UP000700334">
    <property type="component" value="Unassembled WGS sequence"/>
</dbReference>
<dbReference type="PROSITE" id="PS50806">
    <property type="entry name" value="KRAB_RELATED"/>
    <property type="match status" value="1"/>
</dbReference>
<dbReference type="InterPro" id="IPR036051">
    <property type="entry name" value="KRAB_dom_sf"/>
</dbReference>
<evidence type="ECO:0000313" key="4">
    <source>
        <dbReference type="Proteomes" id="UP000700334"/>
    </source>
</evidence>
<evidence type="ECO:0000313" key="3">
    <source>
        <dbReference type="EMBL" id="KAG8523669.1"/>
    </source>
</evidence>
<protein>
    <submittedName>
        <fullName evidence="3">Zinc finger protein 23</fullName>
    </submittedName>
</protein>
<reference evidence="3" key="1">
    <citation type="journal article" date="2021" name="Evol. Appl.">
        <title>The genome of the Pyrenean desman and the effects of bottlenecks and inbreeding on the genomic landscape of an endangered species.</title>
        <authorList>
            <person name="Escoda L."/>
            <person name="Castresana J."/>
        </authorList>
    </citation>
    <scope>NUCLEOTIDE SEQUENCE</scope>
    <source>
        <strain evidence="3">IBE-C5619</strain>
    </source>
</reference>
<dbReference type="PANTHER" id="PTHR23232:SF145">
    <property type="entry name" value="KRAB DOMAIN-CONTAINING PROTEIN"/>
    <property type="match status" value="1"/>
</dbReference>
<dbReference type="OrthoDB" id="9411774at2759"/>
<sequence length="373" mass="41075">MLHGQQENVLQKPNFLEACELKSTAAPRANPRAHWALAMVGGVRVPPRESDAAPRAARPDLVTHFRPRRGAAPCGGEYRSVAGWATSLAWQLWVLLGGTATLGGTGSRCQEEGSSSALFSEGGQVMAAMLLTAWPQGSRNLLFQKSVTFEDVAVYFTQTEWDALSPAQRALYRDVMLENYGNVASLGFPLLKPAVISQLEGGELGGPSPLASGTGIGPQPLWTVNIDTQTDNNMTKEMNDEKDNTSFELQRNFFQETDFLEAYILEKQQEVHSVGIMKKENNNVIYRTVKDETNLMEHCFSQSPNLNPCHSVSSQEQSLKYTRLEEAFNFDTKLIQHEIINTGERAFRCEAETLNPALLGSSRPLRPGSTPAT</sequence>
<comment type="caution">
    <text evidence="3">The sequence shown here is derived from an EMBL/GenBank/DDBJ whole genome shotgun (WGS) entry which is preliminary data.</text>
</comment>
<proteinExistence type="predicted"/>
<dbReference type="PROSITE" id="PS50805">
    <property type="entry name" value="KRAB"/>
    <property type="match status" value="1"/>
</dbReference>
<dbReference type="Pfam" id="PF01352">
    <property type="entry name" value="KRAB"/>
    <property type="match status" value="1"/>
</dbReference>
<dbReference type="CDD" id="cd07765">
    <property type="entry name" value="KRAB_A-box"/>
    <property type="match status" value="1"/>
</dbReference>
<accession>A0A8J6BL79</accession>
<dbReference type="SMART" id="SM00349">
    <property type="entry name" value="KRAB"/>
    <property type="match status" value="1"/>
</dbReference>
<dbReference type="InterPro" id="IPR003655">
    <property type="entry name" value="aKRAB"/>
</dbReference>
<evidence type="ECO:0000259" key="1">
    <source>
        <dbReference type="PROSITE" id="PS50805"/>
    </source>
</evidence>